<evidence type="ECO:0000256" key="1">
    <source>
        <dbReference type="PIRSR" id="PIRSR613078-1"/>
    </source>
</evidence>
<feature type="binding site" evidence="2">
    <location>
        <begin position="28"/>
        <end position="29"/>
    </location>
    <ligand>
        <name>substrate</name>
    </ligand>
</feature>
<sequence length="233" mass="26224">MPDKDAGTPRVFLYRHGQTEWSQNGKYTGKTELPLLPEGRKQVLASGKLIVGHGKLIDPTKLAHVFISPRERAKETFDLAFADDDKETLEKEGKVTETEKIAEWGYGDYEGMLTHEIKALRKERGLDKEKGWDIWRDGCEGGESAQEVTDRLDSLIEDIHSFQAANMHGEKACDIVLVAHGHSLRAFVKRWLKYPMDFSLQMMLEPGGVGVLSYAHHNVNEPAVMVGIGFPYE</sequence>
<dbReference type="Proteomes" id="UP000800041">
    <property type="component" value="Unassembled WGS sequence"/>
</dbReference>
<gene>
    <name evidence="3" type="ORF">K402DRAFT_448903</name>
</gene>
<dbReference type="InterPro" id="IPR050275">
    <property type="entry name" value="PGM_Phosphatase"/>
</dbReference>
<organism evidence="3 4">
    <name type="scientific">Aulographum hederae CBS 113979</name>
    <dbReference type="NCBI Taxonomy" id="1176131"/>
    <lineage>
        <taxon>Eukaryota</taxon>
        <taxon>Fungi</taxon>
        <taxon>Dikarya</taxon>
        <taxon>Ascomycota</taxon>
        <taxon>Pezizomycotina</taxon>
        <taxon>Dothideomycetes</taxon>
        <taxon>Pleosporomycetidae</taxon>
        <taxon>Aulographales</taxon>
        <taxon>Aulographaceae</taxon>
    </lineage>
</organism>
<dbReference type="GO" id="GO:0050278">
    <property type="term" value="F:sedoheptulose-bisphosphatase activity"/>
    <property type="evidence" value="ECO:0007669"/>
    <property type="project" value="TreeGrafter"/>
</dbReference>
<feature type="active site" description="Tele-phosphohistidine intermediate" evidence="1">
    <location>
        <position position="16"/>
    </location>
</feature>
<evidence type="ECO:0000256" key="2">
    <source>
        <dbReference type="PIRSR" id="PIRSR613078-2"/>
    </source>
</evidence>
<reference evidence="3" key="1">
    <citation type="journal article" date="2020" name="Stud. Mycol.">
        <title>101 Dothideomycetes genomes: a test case for predicting lifestyles and emergence of pathogens.</title>
        <authorList>
            <person name="Haridas S."/>
            <person name="Albert R."/>
            <person name="Binder M."/>
            <person name="Bloem J."/>
            <person name="Labutti K."/>
            <person name="Salamov A."/>
            <person name="Andreopoulos B."/>
            <person name="Baker S."/>
            <person name="Barry K."/>
            <person name="Bills G."/>
            <person name="Bluhm B."/>
            <person name="Cannon C."/>
            <person name="Castanera R."/>
            <person name="Culley D."/>
            <person name="Daum C."/>
            <person name="Ezra D."/>
            <person name="Gonzalez J."/>
            <person name="Henrissat B."/>
            <person name="Kuo A."/>
            <person name="Liang C."/>
            <person name="Lipzen A."/>
            <person name="Lutzoni F."/>
            <person name="Magnuson J."/>
            <person name="Mondo S."/>
            <person name="Nolan M."/>
            <person name="Ohm R."/>
            <person name="Pangilinan J."/>
            <person name="Park H.-J."/>
            <person name="Ramirez L."/>
            <person name="Alfaro M."/>
            <person name="Sun H."/>
            <person name="Tritt A."/>
            <person name="Yoshinaga Y."/>
            <person name="Zwiers L.-H."/>
            <person name="Turgeon B."/>
            <person name="Goodwin S."/>
            <person name="Spatafora J."/>
            <person name="Crous P."/>
            <person name="Grigoriev I."/>
        </authorList>
    </citation>
    <scope>NUCLEOTIDE SEQUENCE</scope>
    <source>
        <strain evidence="3">CBS 113979</strain>
    </source>
</reference>
<dbReference type="PANTHER" id="PTHR48100:SF15">
    <property type="entry name" value="SEDOHEPTULOSE 1,7-BISPHOSPHATASE"/>
    <property type="match status" value="1"/>
</dbReference>
<dbReference type="GO" id="GO:0046390">
    <property type="term" value="P:ribose phosphate biosynthetic process"/>
    <property type="evidence" value="ECO:0007669"/>
    <property type="project" value="TreeGrafter"/>
</dbReference>
<dbReference type="InterPro" id="IPR029033">
    <property type="entry name" value="His_PPase_superfam"/>
</dbReference>
<evidence type="ECO:0000313" key="3">
    <source>
        <dbReference type="EMBL" id="KAF1982051.1"/>
    </source>
</evidence>
<feature type="active site" description="Proton donor/acceptor" evidence="1">
    <location>
        <position position="103"/>
    </location>
</feature>
<dbReference type="EMBL" id="ML977189">
    <property type="protein sequence ID" value="KAF1982051.1"/>
    <property type="molecule type" value="Genomic_DNA"/>
</dbReference>
<dbReference type="Gene3D" id="3.40.50.1240">
    <property type="entry name" value="Phosphoglycerate mutase-like"/>
    <property type="match status" value="1"/>
</dbReference>
<dbReference type="PANTHER" id="PTHR48100">
    <property type="entry name" value="BROAD-SPECIFICITY PHOSPHATASE YOR283W-RELATED"/>
    <property type="match status" value="1"/>
</dbReference>
<dbReference type="OrthoDB" id="4818801at2759"/>
<proteinExistence type="predicted"/>
<evidence type="ECO:0000313" key="4">
    <source>
        <dbReference type="Proteomes" id="UP000800041"/>
    </source>
</evidence>
<accession>A0A6G1GM98</accession>
<name>A0A6G1GM98_9PEZI</name>
<keyword evidence="4" id="KW-1185">Reference proteome</keyword>
<dbReference type="SUPFAM" id="SSF53254">
    <property type="entry name" value="Phosphoglycerate mutase-like"/>
    <property type="match status" value="1"/>
</dbReference>
<dbReference type="CDD" id="cd07067">
    <property type="entry name" value="HP_PGM_like"/>
    <property type="match status" value="1"/>
</dbReference>
<dbReference type="AlphaFoldDB" id="A0A6G1GM98"/>
<feature type="binding site" evidence="2">
    <location>
        <position position="72"/>
    </location>
    <ligand>
        <name>substrate</name>
    </ligand>
</feature>
<protein>
    <submittedName>
        <fullName evidence="3">Phosphoglycerate mutase family protein</fullName>
    </submittedName>
</protein>
<dbReference type="SMART" id="SM00855">
    <property type="entry name" value="PGAM"/>
    <property type="match status" value="1"/>
</dbReference>
<dbReference type="InterPro" id="IPR013078">
    <property type="entry name" value="His_Pase_superF_clade-1"/>
</dbReference>
<feature type="binding site" evidence="2">
    <location>
        <begin position="103"/>
        <end position="106"/>
    </location>
    <ligand>
        <name>substrate</name>
    </ligand>
</feature>
<dbReference type="Pfam" id="PF00300">
    <property type="entry name" value="His_Phos_1"/>
    <property type="match status" value="1"/>
</dbReference>